<accession>A0A1M5Z391</accession>
<sequence>MKLTIMTYVYPMILSKVVKEQLIKYYSEDNLDYLLKNTGNEYKEILRRSPDIGGNKNSFMGTFLMGVYLVALYKNTKDKLSLDDFDLLVADGLRSFKFMKKQMKKEDLLSIEYKNKIKLAGKWFKKNEDKYPDNWQVEVRQEENTELTNIVFTKCALCVLCKNEGVGEFISSLCATDYITMSFSNCNLYRPTTLGKGDSCCDFYITRLG</sequence>
<reference evidence="1 2" key="1">
    <citation type="submission" date="2016-11" db="EMBL/GenBank/DDBJ databases">
        <authorList>
            <person name="Jaros S."/>
            <person name="Januszkiewicz K."/>
            <person name="Wedrychowicz H."/>
        </authorList>
    </citation>
    <scope>NUCLEOTIDE SEQUENCE [LARGE SCALE GENOMIC DNA]</scope>
    <source>
        <strain evidence="1 2">DSM 6191</strain>
    </source>
</reference>
<evidence type="ECO:0000313" key="2">
    <source>
        <dbReference type="Proteomes" id="UP000184241"/>
    </source>
</evidence>
<gene>
    <name evidence="1" type="ORF">SAMN02745941_02521</name>
</gene>
<dbReference type="InterPro" id="IPR026002">
    <property type="entry name" value="ATC_hydrolase-like"/>
</dbReference>
<name>A0A1M5Z391_9CLOT</name>
<dbReference type="GO" id="GO:0016787">
    <property type="term" value="F:hydrolase activity"/>
    <property type="evidence" value="ECO:0007669"/>
    <property type="project" value="UniProtKB-KW"/>
</dbReference>
<keyword evidence="1" id="KW-0378">Hydrolase</keyword>
<dbReference type="RefSeq" id="WP_073019965.1">
    <property type="nucleotide sequence ID" value="NZ_FQXU01000007.1"/>
</dbReference>
<dbReference type="Proteomes" id="UP000184241">
    <property type="component" value="Unassembled WGS sequence"/>
</dbReference>
<organism evidence="1 2">
    <name type="scientific">Clostridium intestinale DSM 6191</name>
    <dbReference type="NCBI Taxonomy" id="1121320"/>
    <lineage>
        <taxon>Bacteria</taxon>
        <taxon>Bacillati</taxon>
        <taxon>Bacillota</taxon>
        <taxon>Clostridia</taxon>
        <taxon>Eubacteriales</taxon>
        <taxon>Clostridiaceae</taxon>
        <taxon>Clostridium</taxon>
    </lineage>
</organism>
<dbReference type="AlphaFoldDB" id="A0A1M5Z391"/>
<dbReference type="Pfam" id="PF14196">
    <property type="entry name" value="ATC_hydrolase"/>
    <property type="match status" value="1"/>
</dbReference>
<evidence type="ECO:0000313" key="1">
    <source>
        <dbReference type="EMBL" id="SHI18594.1"/>
    </source>
</evidence>
<proteinExistence type="predicted"/>
<dbReference type="EMBL" id="FQXU01000007">
    <property type="protein sequence ID" value="SHI18594.1"/>
    <property type="molecule type" value="Genomic_DNA"/>
</dbReference>
<protein>
    <submittedName>
        <fullName evidence="1">L-2-amino-thiazoline-4-carboxylic acid hydrolase</fullName>
    </submittedName>
</protein>